<dbReference type="GO" id="GO:0004674">
    <property type="term" value="F:protein serine/threonine kinase activity"/>
    <property type="evidence" value="ECO:0007669"/>
    <property type="project" value="UniProtKB-KW"/>
</dbReference>
<evidence type="ECO:0000256" key="12">
    <source>
        <dbReference type="ARBA" id="ARBA00022737"/>
    </source>
</evidence>
<dbReference type="InterPro" id="IPR001611">
    <property type="entry name" value="Leu-rich_rpt"/>
</dbReference>
<dbReference type="Pfam" id="PF13855">
    <property type="entry name" value="LRR_8"/>
    <property type="match status" value="1"/>
</dbReference>
<evidence type="ECO:0000256" key="19">
    <source>
        <dbReference type="ARBA" id="ARBA00023180"/>
    </source>
</evidence>
<dbReference type="GO" id="GO:0005524">
    <property type="term" value="F:ATP binding"/>
    <property type="evidence" value="ECO:0007669"/>
    <property type="project" value="UniProtKB-UniRule"/>
</dbReference>
<dbReference type="InterPro" id="IPR000719">
    <property type="entry name" value="Prot_kinase_dom"/>
</dbReference>
<dbReference type="AlphaFoldDB" id="A0AA38TPT9"/>
<feature type="binding site" evidence="22">
    <location>
        <position position="733"/>
    </location>
    <ligand>
        <name>ATP</name>
        <dbReference type="ChEBI" id="CHEBI:30616"/>
    </ligand>
</feature>
<dbReference type="PROSITE" id="PS50011">
    <property type="entry name" value="PROTEIN_KINASE_DOM"/>
    <property type="match status" value="1"/>
</dbReference>
<keyword evidence="8" id="KW-0433">Leucine-rich repeat</keyword>
<evidence type="ECO:0000256" key="17">
    <source>
        <dbReference type="ARBA" id="ARBA00023136"/>
    </source>
</evidence>
<evidence type="ECO:0000256" key="18">
    <source>
        <dbReference type="ARBA" id="ARBA00023170"/>
    </source>
</evidence>
<dbReference type="InterPro" id="IPR051809">
    <property type="entry name" value="Plant_receptor-like_S/T_kinase"/>
</dbReference>
<dbReference type="Gene3D" id="3.30.200.20">
    <property type="entry name" value="Phosphorylase Kinase, domain 1"/>
    <property type="match status" value="1"/>
</dbReference>
<evidence type="ECO:0000256" key="9">
    <source>
        <dbReference type="ARBA" id="ARBA00022679"/>
    </source>
</evidence>
<dbReference type="PANTHER" id="PTHR27008:SF592">
    <property type="entry name" value="LEUCINE-RICH REPEAT RECEPTOR-LIKE PROTEIN KINASE FAMILY PROTEIN-RELATED"/>
    <property type="match status" value="1"/>
</dbReference>
<keyword evidence="11 24" id="KW-0732">Signal</keyword>
<evidence type="ECO:0000256" key="4">
    <source>
        <dbReference type="ARBA" id="ARBA00012513"/>
    </source>
</evidence>
<dbReference type="Proteomes" id="UP001172457">
    <property type="component" value="Chromosome 3"/>
</dbReference>
<dbReference type="EC" id="2.7.11.1" evidence="4"/>
<keyword evidence="12" id="KW-0677">Repeat</keyword>
<dbReference type="EMBL" id="JARYMX010000003">
    <property type="protein sequence ID" value="KAJ9559331.1"/>
    <property type="molecule type" value="Genomic_DNA"/>
</dbReference>
<evidence type="ECO:0000256" key="15">
    <source>
        <dbReference type="ARBA" id="ARBA00022840"/>
    </source>
</evidence>
<keyword evidence="19" id="KW-0325">Glycoprotein</keyword>
<dbReference type="FunFam" id="3.80.10.10:FF:000095">
    <property type="entry name" value="LRR receptor-like serine/threonine-protein kinase GSO1"/>
    <property type="match status" value="1"/>
</dbReference>
<dbReference type="Pfam" id="PF00560">
    <property type="entry name" value="LRR_1"/>
    <property type="match status" value="4"/>
</dbReference>
<gene>
    <name evidence="26" type="ORF">OSB04_013945</name>
</gene>
<accession>A0AA38TPT9</accession>
<evidence type="ECO:0000256" key="24">
    <source>
        <dbReference type="SAM" id="SignalP"/>
    </source>
</evidence>
<dbReference type="InterPro" id="IPR055414">
    <property type="entry name" value="LRR_R13L4/SHOC2-like"/>
</dbReference>
<evidence type="ECO:0000256" key="14">
    <source>
        <dbReference type="ARBA" id="ARBA00022777"/>
    </source>
</evidence>
<organism evidence="26 27">
    <name type="scientific">Centaurea solstitialis</name>
    <name type="common">yellow star-thistle</name>
    <dbReference type="NCBI Taxonomy" id="347529"/>
    <lineage>
        <taxon>Eukaryota</taxon>
        <taxon>Viridiplantae</taxon>
        <taxon>Streptophyta</taxon>
        <taxon>Embryophyta</taxon>
        <taxon>Tracheophyta</taxon>
        <taxon>Spermatophyta</taxon>
        <taxon>Magnoliopsida</taxon>
        <taxon>eudicotyledons</taxon>
        <taxon>Gunneridae</taxon>
        <taxon>Pentapetalae</taxon>
        <taxon>asterids</taxon>
        <taxon>campanulids</taxon>
        <taxon>Asterales</taxon>
        <taxon>Asteraceae</taxon>
        <taxon>Carduoideae</taxon>
        <taxon>Cardueae</taxon>
        <taxon>Centaureinae</taxon>
        <taxon>Centaurea</taxon>
    </lineage>
</organism>
<evidence type="ECO:0000256" key="22">
    <source>
        <dbReference type="PROSITE-ProRule" id="PRU10141"/>
    </source>
</evidence>
<dbReference type="GO" id="GO:0006952">
    <property type="term" value="P:defense response"/>
    <property type="evidence" value="ECO:0007669"/>
    <property type="project" value="UniProtKB-ARBA"/>
</dbReference>
<dbReference type="InterPro" id="IPR017441">
    <property type="entry name" value="Protein_kinase_ATP_BS"/>
</dbReference>
<evidence type="ECO:0000256" key="13">
    <source>
        <dbReference type="ARBA" id="ARBA00022741"/>
    </source>
</evidence>
<keyword evidence="5" id="KW-1003">Cell membrane</keyword>
<evidence type="ECO:0000259" key="25">
    <source>
        <dbReference type="PROSITE" id="PS50011"/>
    </source>
</evidence>
<name>A0AA38TPT9_9ASTR</name>
<evidence type="ECO:0000256" key="11">
    <source>
        <dbReference type="ARBA" id="ARBA00022729"/>
    </source>
</evidence>
<feature type="transmembrane region" description="Helical" evidence="23">
    <location>
        <begin position="644"/>
        <end position="670"/>
    </location>
</feature>
<dbReference type="FunFam" id="1.10.510.10:FF:000358">
    <property type="entry name" value="Putative leucine-rich repeat receptor-like serine/threonine-protein kinase"/>
    <property type="match status" value="1"/>
</dbReference>
<dbReference type="SMART" id="SM00369">
    <property type="entry name" value="LRR_TYP"/>
    <property type="match status" value="6"/>
</dbReference>
<evidence type="ECO:0000256" key="20">
    <source>
        <dbReference type="ARBA" id="ARBA00047899"/>
    </source>
</evidence>
<sequence length="1008" mass="110632">MNEMHSRNTISSIILSCIFLFSILFSVSSGDETDHLALLSVKKHITSDPYQIMPLWNDSIHFCNWTGIVCGLRHRRVVTLNLISFGFSGSISPAVGNLTFLRKLLLENNSFTGNIPQEVGRLSRLRILWLRNNSLSGEIPSNISRCPNLVQLDLSINSFIGVIPNEFESLTKLIYLDLDFNELSGEIPKFIGNYTSLATLSGWDNNFQGNIPDTLGQLSDLWYFSFGVSNLSGILSLSFFNMSSLTTIDLVDTQIGGNLPSDIAQRFLGLKILNLPMNKFSGPIPLSLSNVTDLEYLALEENAFTGSVPSFSRQQRLLHFTVDMNQLGNGGSDNLNFVSSLANCTNLRKLGFGSNNLGGVLPRSISNLTLLTSLIIERNLISGNVPYEIGQLVNVGRLYFYSNQFTGRIPDSIGNLKNLGALDLSENLLSGFIPSTLGNLTLLLNQLNLRGNKLEGIVPSEISNCRGLQLLDLSRNDLSGYIPKGIFGLSSLTIALDLSNNHFVGSLPIEVGSLQNLVSFDVSNNMLSGAIPVSLGACTSLVALSMAGNTIEGEIPTSFHALRGLEGLDLSRNTLTGRIPEYLGDFVFLKTLNLSFNDFDGKLPEQGAFKNASIVSVYGNTKLCGGLPEFQLPKCEESSRKKQIPLSLLITIPVISMIFVLILVVMFRWLCKHKKASTKSSSEDGNFPQVSYQSLHEATDGFSSANLIGSGKFSFVYKAILYLKNEPQVVAVKVLKLVVHGADRSFIAECEALRSIRHRNLVKVLTSCSSLDFQGNNFKALVYSYMVNGSLEDRLHHNRGVGLNFLQRLNIVIDLAGALDYIHRQCGSLMIHCDIKPSNVLLDADLVAHLGDFGLARFVHPDSSTSHTNSLVIKGTIGYAAPEYGMGSKVSAYGDIYSFGILILELFTGNRPTDDMFGDALSLHSFVKMAIPDRVKEITDPVLFKTRVQVDTMTTDARDCEMHYGNKDCLTSVYGIGIACSMEIPKDRMEISNALKQLLSVKKTFLKK</sequence>
<dbReference type="GO" id="GO:0051707">
    <property type="term" value="P:response to other organism"/>
    <property type="evidence" value="ECO:0007669"/>
    <property type="project" value="UniProtKB-ARBA"/>
</dbReference>
<evidence type="ECO:0000256" key="1">
    <source>
        <dbReference type="ARBA" id="ARBA00004162"/>
    </source>
</evidence>
<dbReference type="FunFam" id="3.30.200.20:FF:000432">
    <property type="entry name" value="LRR receptor-like serine/threonine-protein kinase EFR"/>
    <property type="match status" value="1"/>
</dbReference>
<evidence type="ECO:0000256" key="6">
    <source>
        <dbReference type="ARBA" id="ARBA00022527"/>
    </source>
</evidence>
<comment type="catalytic activity">
    <reaction evidence="20">
        <text>L-threonyl-[protein] + ATP = O-phospho-L-threonyl-[protein] + ADP + H(+)</text>
        <dbReference type="Rhea" id="RHEA:46608"/>
        <dbReference type="Rhea" id="RHEA-COMP:11060"/>
        <dbReference type="Rhea" id="RHEA-COMP:11605"/>
        <dbReference type="ChEBI" id="CHEBI:15378"/>
        <dbReference type="ChEBI" id="CHEBI:30013"/>
        <dbReference type="ChEBI" id="CHEBI:30616"/>
        <dbReference type="ChEBI" id="CHEBI:61977"/>
        <dbReference type="ChEBI" id="CHEBI:456216"/>
        <dbReference type="EC" id="2.7.11.1"/>
    </reaction>
</comment>
<keyword evidence="14" id="KW-0418">Kinase</keyword>
<evidence type="ECO:0000256" key="3">
    <source>
        <dbReference type="ARBA" id="ARBA00008684"/>
    </source>
</evidence>
<reference evidence="26" key="1">
    <citation type="submission" date="2023-03" db="EMBL/GenBank/DDBJ databases">
        <title>Chromosome-scale reference genome and RAD-based genetic map of yellow starthistle (Centaurea solstitialis) reveal putative structural variation and QTLs associated with invader traits.</title>
        <authorList>
            <person name="Reatini B."/>
            <person name="Cang F.A."/>
            <person name="Jiang Q."/>
            <person name="Mckibben M.T.W."/>
            <person name="Barker M.S."/>
            <person name="Rieseberg L.H."/>
            <person name="Dlugosch K.M."/>
        </authorList>
    </citation>
    <scope>NUCLEOTIDE SEQUENCE</scope>
    <source>
        <strain evidence="26">CAN-66</strain>
        <tissue evidence="26">Leaf</tissue>
    </source>
</reference>
<keyword evidence="7" id="KW-0597">Phosphoprotein</keyword>
<dbReference type="InterPro" id="IPR013210">
    <property type="entry name" value="LRR_N_plant-typ"/>
</dbReference>
<keyword evidence="18" id="KW-0675">Receptor</keyword>
<keyword evidence="15 22" id="KW-0067">ATP-binding</keyword>
<keyword evidence="10 23" id="KW-0812">Transmembrane</keyword>
<dbReference type="InterPro" id="IPR008271">
    <property type="entry name" value="Ser/Thr_kinase_AS"/>
</dbReference>
<evidence type="ECO:0000256" key="5">
    <source>
        <dbReference type="ARBA" id="ARBA00022475"/>
    </source>
</evidence>
<feature type="chain" id="PRO_5041353835" description="non-specific serine/threonine protein kinase" evidence="24">
    <location>
        <begin position="31"/>
        <end position="1008"/>
    </location>
</feature>
<protein>
    <recommendedName>
        <fullName evidence="4">non-specific serine/threonine protein kinase</fullName>
        <ecNumber evidence="4">2.7.11.1</ecNumber>
    </recommendedName>
</protein>
<dbReference type="GO" id="GO:0005886">
    <property type="term" value="C:plasma membrane"/>
    <property type="evidence" value="ECO:0007669"/>
    <property type="project" value="UniProtKB-SubCell"/>
</dbReference>
<evidence type="ECO:0000256" key="10">
    <source>
        <dbReference type="ARBA" id="ARBA00022692"/>
    </source>
</evidence>
<feature type="signal peptide" evidence="24">
    <location>
        <begin position="1"/>
        <end position="30"/>
    </location>
</feature>
<evidence type="ECO:0000256" key="2">
    <source>
        <dbReference type="ARBA" id="ARBA00004479"/>
    </source>
</evidence>
<dbReference type="Gene3D" id="3.80.10.10">
    <property type="entry name" value="Ribonuclease Inhibitor"/>
    <property type="match status" value="4"/>
</dbReference>
<evidence type="ECO:0000256" key="16">
    <source>
        <dbReference type="ARBA" id="ARBA00022989"/>
    </source>
</evidence>
<dbReference type="Pfam" id="PF00069">
    <property type="entry name" value="Pkinase"/>
    <property type="match status" value="1"/>
</dbReference>
<dbReference type="Pfam" id="PF08263">
    <property type="entry name" value="LRRNT_2"/>
    <property type="match status" value="1"/>
</dbReference>
<evidence type="ECO:0000256" key="23">
    <source>
        <dbReference type="SAM" id="Phobius"/>
    </source>
</evidence>
<keyword evidence="17 23" id="KW-0472">Membrane</keyword>
<evidence type="ECO:0000256" key="21">
    <source>
        <dbReference type="ARBA" id="ARBA00048679"/>
    </source>
</evidence>
<evidence type="ECO:0000256" key="8">
    <source>
        <dbReference type="ARBA" id="ARBA00022614"/>
    </source>
</evidence>
<comment type="subcellular location">
    <subcellularLocation>
        <location evidence="1">Cell membrane</location>
        <topology evidence="1">Single-pass membrane protein</topology>
    </subcellularLocation>
    <subcellularLocation>
        <location evidence="2">Membrane</location>
        <topology evidence="2">Single-pass type I membrane protein</topology>
    </subcellularLocation>
</comment>
<keyword evidence="6" id="KW-0723">Serine/threonine-protein kinase</keyword>
<keyword evidence="9" id="KW-0808">Transferase</keyword>
<dbReference type="SUPFAM" id="SSF52058">
    <property type="entry name" value="L domain-like"/>
    <property type="match status" value="2"/>
</dbReference>
<dbReference type="SMART" id="SM00220">
    <property type="entry name" value="S_TKc"/>
    <property type="match status" value="1"/>
</dbReference>
<evidence type="ECO:0000313" key="26">
    <source>
        <dbReference type="EMBL" id="KAJ9559331.1"/>
    </source>
</evidence>
<evidence type="ECO:0000256" key="7">
    <source>
        <dbReference type="ARBA" id="ARBA00022553"/>
    </source>
</evidence>
<feature type="domain" description="Protein kinase" evidence="25">
    <location>
        <begin position="702"/>
        <end position="1006"/>
    </location>
</feature>
<dbReference type="Gene3D" id="1.10.510.10">
    <property type="entry name" value="Transferase(Phosphotransferase) domain 1"/>
    <property type="match status" value="1"/>
</dbReference>
<keyword evidence="16 23" id="KW-1133">Transmembrane helix</keyword>
<dbReference type="PROSITE" id="PS00107">
    <property type="entry name" value="PROTEIN_KINASE_ATP"/>
    <property type="match status" value="1"/>
</dbReference>
<dbReference type="InterPro" id="IPR003591">
    <property type="entry name" value="Leu-rich_rpt_typical-subtyp"/>
</dbReference>
<proteinExistence type="inferred from homology"/>
<comment type="catalytic activity">
    <reaction evidence="21">
        <text>L-seryl-[protein] + ATP = O-phospho-L-seryl-[protein] + ADP + H(+)</text>
        <dbReference type="Rhea" id="RHEA:17989"/>
        <dbReference type="Rhea" id="RHEA-COMP:9863"/>
        <dbReference type="Rhea" id="RHEA-COMP:11604"/>
        <dbReference type="ChEBI" id="CHEBI:15378"/>
        <dbReference type="ChEBI" id="CHEBI:29999"/>
        <dbReference type="ChEBI" id="CHEBI:30616"/>
        <dbReference type="ChEBI" id="CHEBI:83421"/>
        <dbReference type="ChEBI" id="CHEBI:456216"/>
        <dbReference type="EC" id="2.7.11.1"/>
    </reaction>
</comment>
<keyword evidence="27" id="KW-1185">Reference proteome</keyword>
<dbReference type="PANTHER" id="PTHR27008">
    <property type="entry name" value="OS04G0122200 PROTEIN"/>
    <property type="match status" value="1"/>
</dbReference>
<keyword evidence="13 22" id="KW-0547">Nucleotide-binding</keyword>
<dbReference type="PROSITE" id="PS00108">
    <property type="entry name" value="PROTEIN_KINASE_ST"/>
    <property type="match status" value="1"/>
</dbReference>
<comment type="caution">
    <text evidence="26">The sequence shown here is derived from an EMBL/GenBank/DDBJ whole genome shotgun (WGS) entry which is preliminary data.</text>
</comment>
<dbReference type="FunFam" id="3.80.10.10:FF:000288">
    <property type="entry name" value="LRR receptor-like serine/threonine-protein kinase EFR"/>
    <property type="match status" value="1"/>
</dbReference>
<dbReference type="SUPFAM" id="SSF56112">
    <property type="entry name" value="Protein kinase-like (PK-like)"/>
    <property type="match status" value="1"/>
</dbReference>
<comment type="similarity">
    <text evidence="3">Belongs to the protein kinase superfamily. Ser/Thr protein kinase family.</text>
</comment>
<dbReference type="Pfam" id="PF23598">
    <property type="entry name" value="LRR_14"/>
    <property type="match status" value="1"/>
</dbReference>
<dbReference type="InterPro" id="IPR011009">
    <property type="entry name" value="Kinase-like_dom_sf"/>
</dbReference>
<evidence type="ECO:0000313" key="27">
    <source>
        <dbReference type="Proteomes" id="UP001172457"/>
    </source>
</evidence>
<dbReference type="InterPro" id="IPR032675">
    <property type="entry name" value="LRR_dom_sf"/>
</dbReference>